<evidence type="ECO:0000313" key="2">
    <source>
        <dbReference type="Proteomes" id="UP000223795"/>
    </source>
</evidence>
<dbReference type="EMBL" id="KX620748">
    <property type="protein sequence ID" value="AOT24250.1"/>
    <property type="molecule type" value="Genomic_DNA"/>
</dbReference>
<organism evidence="1 2">
    <name type="scientific">Propionibacterium phage Anatole</name>
    <dbReference type="NCBI Taxonomy" id="1897531"/>
    <lineage>
        <taxon>Viruses</taxon>
        <taxon>Duplodnaviria</taxon>
        <taxon>Heunggongvirae</taxon>
        <taxon>Uroviricota</taxon>
        <taxon>Caudoviricetes</taxon>
        <taxon>Anatolevirus</taxon>
        <taxon>Anatolevirus anatole</taxon>
    </lineage>
</organism>
<dbReference type="Proteomes" id="UP000223795">
    <property type="component" value="Segment"/>
</dbReference>
<dbReference type="KEGG" id="vg:40072358"/>
<reference evidence="1 2" key="1">
    <citation type="submission" date="2016-07" db="EMBL/GenBank/DDBJ databases">
        <authorList>
            <person name="Modlin R.L."/>
            <person name="Cheng L.S."/>
            <person name="Marinelli L.J."/>
            <person name="Grosset N."/>
            <person name="Gautier M."/>
            <person name="Fitz-Gibbon S."/>
            <person name="Pellegrini M."/>
            <person name="Bowman C.A."/>
            <person name="Russell D.A."/>
            <person name="Jacobs-Sera D."/>
            <person name="Hatfull G.F."/>
        </authorList>
    </citation>
    <scope>NUCLEOTIDE SEQUENCE [LARGE SCALE GENOMIC DNA]</scope>
</reference>
<sequence length="140" mass="15288">MSRVTPPDMEAWLADYLRAELAAEGLDVQVSNKEPKTLTTPLKRPLVVIRDDSGSRLDWVTFDRSLGVSVLAGTRADDKKANDLARLVASILGDDAIATVHGSPIAAVEWDGCNGPYAVFEDHDVARRYLTLQFTVVGTY</sequence>
<keyword evidence="2" id="KW-1185">Reference proteome</keyword>
<gene>
    <name evidence="1" type="primary">11</name>
    <name evidence="1" type="ORF">ANATOLE_11</name>
</gene>
<evidence type="ECO:0008006" key="3">
    <source>
        <dbReference type="Google" id="ProtNLM"/>
    </source>
</evidence>
<evidence type="ECO:0000313" key="1">
    <source>
        <dbReference type="EMBL" id="AOT24250.1"/>
    </source>
</evidence>
<name>A0A1D8ETC1_9CAUD</name>
<proteinExistence type="predicted"/>
<dbReference type="RefSeq" id="YP_009596759.1">
    <property type="nucleotide sequence ID" value="NC_041890.1"/>
</dbReference>
<accession>A0A1D8ETC1</accession>
<dbReference type="OrthoDB" id="21009at10239"/>
<dbReference type="GeneID" id="40072358"/>
<protein>
    <recommendedName>
        <fullName evidence="3">Tail terminator</fullName>
    </recommendedName>
</protein>